<dbReference type="InterPro" id="IPR011060">
    <property type="entry name" value="RibuloseP-bd_barrel"/>
</dbReference>
<reference evidence="1" key="1">
    <citation type="journal article" date="2014" name="Front. Microbiol.">
        <title>High frequency of phylogenetically diverse reductive dehalogenase-homologous genes in deep subseafloor sedimentary metagenomes.</title>
        <authorList>
            <person name="Kawai M."/>
            <person name="Futagami T."/>
            <person name="Toyoda A."/>
            <person name="Takaki Y."/>
            <person name="Nishi S."/>
            <person name="Hori S."/>
            <person name="Arai W."/>
            <person name="Tsubouchi T."/>
            <person name="Morono Y."/>
            <person name="Uchiyama I."/>
            <person name="Ito T."/>
            <person name="Fujiyama A."/>
            <person name="Inagaki F."/>
            <person name="Takami H."/>
        </authorList>
    </citation>
    <scope>NUCLEOTIDE SEQUENCE</scope>
    <source>
        <strain evidence="1">Expedition CK06-06</strain>
    </source>
</reference>
<name>X0TTS1_9ZZZZ</name>
<proteinExistence type="predicted"/>
<dbReference type="InterPro" id="IPR013785">
    <property type="entry name" value="Aldolase_TIM"/>
</dbReference>
<feature type="non-terminal residue" evidence="1">
    <location>
        <position position="1"/>
    </location>
</feature>
<dbReference type="EMBL" id="BARS01015995">
    <property type="protein sequence ID" value="GAF96629.1"/>
    <property type="molecule type" value="Genomic_DNA"/>
</dbReference>
<organism evidence="1">
    <name type="scientific">marine sediment metagenome</name>
    <dbReference type="NCBI Taxonomy" id="412755"/>
    <lineage>
        <taxon>unclassified sequences</taxon>
        <taxon>metagenomes</taxon>
        <taxon>ecological metagenomes</taxon>
    </lineage>
</organism>
<protein>
    <submittedName>
        <fullName evidence="1">Uncharacterized protein</fullName>
    </submittedName>
</protein>
<sequence length="170" mass="18294">AKIAGVKGIVIQASCGYDILSLAVEAAAKSVRLTQRPEGPIILGAAVPPAMNAATLHDTMICASSRSEYVCHIANICCKAGIHGLLVEYEDIRPIRKVCDIPLLANTRRKIESYEVAISPEEKKQPGVCEVLKAGATHAILGAELIGHDAEWCADMVRKDVTRLTRRKPV</sequence>
<dbReference type="AlphaFoldDB" id="X0TTS1"/>
<dbReference type="SUPFAM" id="SSF51366">
    <property type="entry name" value="Ribulose-phoshate binding barrel"/>
    <property type="match status" value="1"/>
</dbReference>
<gene>
    <name evidence="1" type="ORF">S01H1_26391</name>
</gene>
<dbReference type="Gene3D" id="3.20.20.70">
    <property type="entry name" value="Aldolase class I"/>
    <property type="match status" value="1"/>
</dbReference>
<comment type="caution">
    <text evidence="1">The sequence shown here is derived from an EMBL/GenBank/DDBJ whole genome shotgun (WGS) entry which is preliminary data.</text>
</comment>
<evidence type="ECO:0000313" key="1">
    <source>
        <dbReference type="EMBL" id="GAF96629.1"/>
    </source>
</evidence>
<accession>X0TTS1</accession>